<evidence type="ECO:0000259" key="4">
    <source>
        <dbReference type="Pfam" id="PF13873"/>
    </source>
</evidence>
<proteinExistence type="predicted"/>
<accession>A0ABR0AQU8</accession>
<sequence length="254" mass="28739">MKSRGNGNTAPGRKTANPVCEKHSYAIRKFNATVTKKRQQKAWNEVLEEINLSFPKEKPKNGTEMKKKLNNLKTAAKLDKAQHKKSRTETGGGVEHVMKPIHAKRYEHIFGKENPCLPGSMIEGCVESETAYGLPYRAFSEIQETSTEYELTVNRDDYIPGTNFEFTTLAAVQTLATDRSENDIETGDIEGEISNKNCDHTSTELVVYTTSHDSLNADDEASHFCCWYISNTNTQPYQFSYTYTKSYQISYTNT</sequence>
<organism evidence="5 6">
    <name type="scientific">Daphnia magna</name>
    <dbReference type="NCBI Taxonomy" id="35525"/>
    <lineage>
        <taxon>Eukaryota</taxon>
        <taxon>Metazoa</taxon>
        <taxon>Ecdysozoa</taxon>
        <taxon>Arthropoda</taxon>
        <taxon>Crustacea</taxon>
        <taxon>Branchiopoda</taxon>
        <taxon>Diplostraca</taxon>
        <taxon>Cladocera</taxon>
        <taxon>Anomopoda</taxon>
        <taxon>Daphniidae</taxon>
        <taxon>Daphnia</taxon>
    </lineage>
</organism>
<keyword evidence="6" id="KW-1185">Reference proteome</keyword>
<dbReference type="Pfam" id="PF13873">
    <property type="entry name" value="Myb_DNA-bind_5"/>
    <property type="match status" value="1"/>
</dbReference>
<dbReference type="Proteomes" id="UP001234178">
    <property type="component" value="Unassembled WGS sequence"/>
</dbReference>
<gene>
    <name evidence="5" type="ORF">OUZ56_016491</name>
</gene>
<name>A0ABR0AQU8_9CRUS</name>
<dbReference type="InterPro" id="IPR028002">
    <property type="entry name" value="Myb_DNA-bind_5"/>
</dbReference>
<evidence type="ECO:0000313" key="6">
    <source>
        <dbReference type="Proteomes" id="UP001234178"/>
    </source>
</evidence>
<evidence type="ECO:0000256" key="1">
    <source>
        <dbReference type="ARBA" id="ARBA00011764"/>
    </source>
</evidence>
<dbReference type="EMBL" id="JAOYFB010000038">
    <property type="protein sequence ID" value="KAK4027445.1"/>
    <property type="molecule type" value="Genomic_DNA"/>
</dbReference>
<evidence type="ECO:0000256" key="3">
    <source>
        <dbReference type="ARBA" id="ARBA00025466"/>
    </source>
</evidence>
<evidence type="ECO:0000256" key="2">
    <source>
        <dbReference type="ARBA" id="ARBA00016807"/>
    </source>
</evidence>
<comment type="caution">
    <text evidence="5">The sequence shown here is derived from an EMBL/GenBank/DDBJ whole genome shotgun (WGS) entry which is preliminary data.</text>
</comment>
<feature type="domain" description="Myb/SANT-like DNA-binding" evidence="4">
    <location>
        <begin position="21"/>
        <end position="80"/>
    </location>
</feature>
<protein>
    <recommendedName>
        <fullName evidence="2">Regulatory protein zeste</fullName>
    </recommendedName>
</protein>
<evidence type="ECO:0000313" key="5">
    <source>
        <dbReference type="EMBL" id="KAK4027445.1"/>
    </source>
</evidence>
<reference evidence="5 6" key="1">
    <citation type="journal article" date="2023" name="Nucleic Acids Res.">
        <title>The hologenome of Daphnia magna reveals possible DNA methylation and microbiome-mediated evolution of the host genome.</title>
        <authorList>
            <person name="Chaturvedi A."/>
            <person name="Li X."/>
            <person name="Dhandapani V."/>
            <person name="Marshall H."/>
            <person name="Kissane S."/>
            <person name="Cuenca-Cambronero M."/>
            <person name="Asole G."/>
            <person name="Calvet F."/>
            <person name="Ruiz-Romero M."/>
            <person name="Marangio P."/>
            <person name="Guigo R."/>
            <person name="Rago D."/>
            <person name="Mirbahai L."/>
            <person name="Eastwood N."/>
            <person name="Colbourne J.K."/>
            <person name="Zhou J."/>
            <person name="Mallon E."/>
            <person name="Orsini L."/>
        </authorList>
    </citation>
    <scope>NUCLEOTIDE SEQUENCE [LARGE SCALE GENOMIC DNA]</scope>
    <source>
        <strain evidence="5">LRV0_1</strain>
    </source>
</reference>
<comment type="subunit">
    <text evidence="1">Self-associates forming complexes of several hundred monomers.</text>
</comment>
<comment type="function">
    <text evidence="3">Involved in transvection phenomena (= synapsis-dependent gene expression), where the synaptic pairing of chromosomes carrying genes with which zeste interacts influences the expression of these genes. Zeste binds to DNA and stimulates transcription from a nearby promoter.</text>
</comment>